<comment type="subcellular location">
    <subcellularLocation>
        <location evidence="1">Membrane</location>
        <topology evidence="1">Multi-pass membrane protein</topology>
    </subcellularLocation>
</comment>
<evidence type="ECO:0000256" key="3">
    <source>
        <dbReference type="ARBA" id="ARBA00022448"/>
    </source>
</evidence>
<feature type="transmembrane region" description="Helical" evidence="7">
    <location>
        <begin position="420"/>
        <end position="441"/>
    </location>
</feature>
<dbReference type="InterPro" id="IPR026030">
    <property type="entry name" value="Pur-cyt_permease_Fcy2/21/22"/>
</dbReference>
<feature type="transmembrane region" description="Helical" evidence="7">
    <location>
        <begin position="211"/>
        <end position="233"/>
    </location>
</feature>
<gene>
    <name evidence="8" type="ORF">UFOPK2842_00159</name>
    <name evidence="9" type="ORF">UFOPK4165_00032</name>
</gene>
<feature type="transmembrane region" description="Helical" evidence="7">
    <location>
        <begin position="363"/>
        <end position="386"/>
    </location>
</feature>
<feature type="transmembrane region" description="Helical" evidence="7">
    <location>
        <begin position="105"/>
        <end position="125"/>
    </location>
</feature>
<feature type="transmembrane region" description="Helical" evidence="7">
    <location>
        <begin position="338"/>
        <end position="357"/>
    </location>
</feature>
<evidence type="ECO:0000313" key="8">
    <source>
        <dbReference type="EMBL" id="CAB4747286.1"/>
    </source>
</evidence>
<dbReference type="EMBL" id="CAEZZI010000007">
    <property type="protein sequence ID" value="CAB4747286.1"/>
    <property type="molecule type" value="Genomic_DNA"/>
</dbReference>
<name>A0A6J6TJD2_9ZZZZ</name>
<evidence type="ECO:0000313" key="9">
    <source>
        <dbReference type="EMBL" id="CAB5022234.1"/>
    </source>
</evidence>
<evidence type="ECO:0000256" key="6">
    <source>
        <dbReference type="ARBA" id="ARBA00023136"/>
    </source>
</evidence>
<dbReference type="GO" id="GO:0005886">
    <property type="term" value="C:plasma membrane"/>
    <property type="evidence" value="ECO:0007669"/>
    <property type="project" value="TreeGrafter"/>
</dbReference>
<keyword evidence="6 7" id="KW-0472">Membrane</keyword>
<dbReference type="AlphaFoldDB" id="A0A6J6TJD2"/>
<dbReference type="Pfam" id="PF02133">
    <property type="entry name" value="Transp_cyt_pur"/>
    <property type="match status" value="1"/>
</dbReference>
<feature type="transmembrane region" description="Helical" evidence="7">
    <location>
        <begin position="453"/>
        <end position="473"/>
    </location>
</feature>
<dbReference type="PANTHER" id="PTHR31806:SF1">
    <property type="entry name" value="PURINE-CYTOSINE PERMEASE FCY2-RELATED"/>
    <property type="match status" value="1"/>
</dbReference>
<feature type="transmembrane region" description="Helical" evidence="7">
    <location>
        <begin position="287"/>
        <end position="309"/>
    </location>
</feature>
<dbReference type="EMBL" id="CAFBPV010000001">
    <property type="protein sequence ID" value="CAB5022234.1"/>
    <property type="molecule type" value="Genomic_DNA"/>
</dbReference>
<keyword evidence="4 7" id="KW-0812">Transmembrane</keyword>
<proteinExistence type="inferred from homology"/>
<comment type="similarity">
    <text evidence="2">Belongs to the purine-cytosine permease (2.A.39) family.</text>
</comment>
<evidence type="ECO:0000256" key="5">
    <source>
        <dbReference type="ARBA" id="ARBA00022989"/>
    </source>
</evidence>
<feature type="transmembrane region" description="Helical" evidence="7">
    <location>
        <begin position="254"/>
        <end position="275"/>
    </location>
</feature>
<evidence type="ECO:0000256" key="1">
    <source>
        <dbReference type="ARBA" id="ARBA00004141"/>
    </source>
</evidence>
<organism evidence="8">
    <name type="scientific">freshwater metagenome</name>
    <dbReference type="NCBI Taxonomy" id="449393"/>
    <lineage>
        <taxon>unclassified sequences</taxon>
        <taxon>metagenomes</taxon>
        <taxon>ecological metagenomes</taxon>
    </lineage>
</organism>
<reference evidence="8" key="1">
    <citation type="submission" date="2020-05" db="EMBL/GenBank/DDBJ databases">
        <authorList>
            <person name="Chiriac C."/>
            <person name="Salcher M."/>
            <person name="Ghai R."/>
            <person name="Kavagutti S V."/>
        </authorList>
    </citation>
    <scope>NUCLEOTIDE SEQUENCE</scope>
</reference>
<evidence type="ECO:0000256" key="2">
    <source>
        <dbReference type="ARBA" id="ARBA00008974"/>
    </source>
</evidence>
<evidence type="ECO:0000256" key="7">
    <source>
        <dbReference type="SAM" id="Phobius"/>
    </source>
</evidence>
<protein>
    <submittedName>
        <fullName evidence="8">Unannotated protein</fullName>
    </submittedName>
</protein>
<feature type="transmembrane region" description="Helical" evidence="7">
    <location>
        <begin position="145"/>
        <end position="164"/>
    </location>
</feature>
<dbReference type="GO" id="GO:0022857">
    <property type="term" value="F:transmembrane transporter activity"/>
    <property type="evidence" value="ECO:0007669"/>
    <property type="project" value="InterPro"/>
</dbReference>
<dbReference type="InterPro" id="IPR001248">
    <property type="entry name" value="Pur-cyt_permease"/>
</dbReference>
<dbReference type="PIRSF" id="PIRSF002744">
    <property type="entry name" value="Pur-cyt_permease"/>
    <property type="match status" value="1"/>
</dbReference>
<dbReference type="PANTHER" id="PTHR31806">
    <property type="entry name" value="PURINE-CYTOSINE PERMEASE FCY2-RELATED"/>
    <property type="match status" value="1"/>
</dbReference>
<keyword evidence="5 7" id="KW-1133">Transmembrane helix</keyword>
<evidence type="ECO:0000256" key="4">
    <source>
        <dbReference type="ARBA" id="ARBA00022692"/>
    </source>
</evidence>
<feature type="transmembrane region" description="Helical" evidence="7">
    <location>
        <begin position="171"/>
        <end position="191"/>
    </location>
</feature>
<feature type="transmembrane region" description="Helical" evidence="7">
    <location>
        <begin position="32"/>
        <end position="57"/>
    </location>
</feature>
<sequence length="501" mass="53294">MSSNKKPKMTEVEAFGVESIPAKDRTSTPMDLFRIAFGGANSFATVLLGAFPIFFGLSLTQGLLATLLGVVVGSAILAPMAVFGPINGTNNAVSSGAHFGVVGRVLGSYLSLLTAIAFYSIAVWTAGDAIVGGAVQLFGFTDSKAFRGVAYGVMALLVLAVCIYGYQFMLWINKIAITGASIVLVLGFIAFSGDINFSYKGAFESTSSVGFWPAFLGSAFIVLSNPISFGAFLGDWTRYIPRDSGGSKVIKAAFLSQIASLLPFVFGLVTTAIVAEKAPESFKNFDYVGGLLATTPGWFLVPMLLLAIIGGMSTGSTSLYGTGLDFSSVFPKLSRVQATIFIGIISIALIFIGRFGYNLVTSVTTFVTLIIVCTTPWMVMMMVGYLHRRGHYLPDDLQVFNRGQKGGAYWFRNGYNIEAIFIWILSAVLSLCFVNLPGQFVGPLGSMFSGLDISLLVAVILPAVLYGLTLMLSSEPSAIHGEKGARFRAATNKAIAPIIKK</sequence>
<dbReference type="Gene3D" id="1.10.4160.10">
    <property type="entry name" value="Hydantoin permease"/>
    <property type="match status" value="1"/>
</dbReference>
<keyword evidence="3" id="KW-0813">Transport</keyword>
<accession>A0A6J6TJD2</accession>
<feature type="transmembrane region" description="Helical" evidence="7">
    <location>
        <begin position="63"/>
        <end position="84"/>
    </location>
</feature>